<gene>
    <name evidence="1" type="ORF">C801_04049</name>
</gene>
<evidence type="ECO:0000313" key="2">
    <source>
        <dbReference type="Proteomes" id="UP000014212"/>
    </source>
</evidence>
<protein>
    <submittedName>
        <fullName evidence="1">Uncharacterized protein</fullName>
    </submittedName>
</protein>
<proteinExistence type="predicted"/>
<reference evidence="1 2" key="1">
    <citation type="submission" date="2013-04" db="EMBL/GenBank/DDBJ databases">
        <title>The Genome Sequence of Bacteroides uniformis dnLKV2.</title>
        <authorList>
            <consortium name="The Broad Institute Genomics Platform"/>
            <consortium name="The Broad Institute Genome Sequencing Center for Infectious Disease"/>
            <person name="Earl A."/>
            <person name="Xavier R."/>
            <person name="Kuhn K."/>
            <person name="Stappenbeck T."/>
            <person name="Walker B."/>
            <person name="Young S."/>
            <person name="Zeng Q."/>
            <person name="Gargeya S."/>
            <person name="Fitzgerald M."/>
            <person name="Haas B."/>
            <person name="Abouelleil A."/>
            <person name="Allen A.W."/>
            <person name="Alvarado L."/>
            <person name="Arachchi H.M."/>
            <person name="Berlin A.M."/>
            <person name="Chapman S.B."/>
            <person name="Gainer-Dewar J."/>
            <person name="Goldberg J."/>
            <person name="Griggs A."/>
            <person name="Gujja S."/>
            <person name="Hansen M."/>
            <person name="Howarth C."/>
            <person name="Imamovic A."/>
            <person name="Ireland A."/>
            <person name="Larimer J."/>
            <person name="McCowan C."/>
            <person name="Murphy C."/>
            <person name="Pearson M."/>
            <person name="Poon T.W."/>
            <person name="Priest M."/>
            <person name="Roberts A."/>
            <person name="Saif S."/>
            <person name="Shea T."/>
            <person name="Sisk P."/>
            <person name="Sykes S."/>
            <person name="Wortman J."/>
            <person name="Nusbaum C."/>
            <person name="Birren B."/>
        </authorList>
    </citation>
    <scope>NUCLEOTIDE SEQUENCE [LARGE SCALE GENOMIC DNA]</scope>
    <source>
        <strain evidence="2">dnLKV2</strain>
    </source>
</reference>
<sequence length="85" mass="9973">MRERDKNTNPNITVYVRGIGILSEHGRELNQIADKKLQELARELENYTKDEQYFILDRISSELCGLLLERGPHSEDMDETEDSEY</sequence>
<dbReference type="Proteomes" id="UP000014212">
    <property type="component" value="Unassembled WGS sequence"/>
</dbReference>
<dbReference type="RefSeq" id="WP_016274477.1">
    <property type="nucleotide sequence ID" value="NZ_KE159491.1"/>
</dbReference>
<dbReference type="EMBL" id="ASSO01000014">
    <property type="protein sequence ID" value="EOS05118.1"/>
    <property type="molecule type" value="Genomic_DNA"/>
</dbReference>
<comment type="caution">
    <text evidence="1">The sequence shown here is derived from an EMBL/GenBank/DDBJ whole genome shotgun (WGS) entry which is preliminary data.</text>
</comment>
<evidence type="ECO:0000313" key="1">
    <source>
        <dbReference type="EMBL" id="EOS05118.1"/>
    </source>
</evidence>
<dbReference type="HOGENOM" id="CLU_2505986_0_0_10"/>
<accession>R9HM57</accession>
<organism evidence="1 2">
    <name type="scientific">Bacteroides uniformis dnLKV2</name>
    <dbReference type="NCBI Taxonomy" id="1235787"/>
    <lineage>
        <taxon>Bacteria</taxon>
        <taxon>Pseudomonadati</taxon>
        <taxon>Bacteroidota</taxon>
        <taxon>Bacteroidia</taxon>
        <taxon>Bacteroidales</taxon>
        <taxon>Bacteroidaceae</taxon>
        <taxon>Bacteroides</taxon>
    </lineage>
</organism>
<name>R9HM57_BACUN</name>
<dbReference type="AlphaFoldDB" id="R9HM57"/>
<dbReference type="PATRIC" id="fig|1235787.3.peg.4113"/>